<dbReference type="EMBL" id="CABWKQ010000001">
    <property type="protein sequence ID" value="VWX32771.1"/>
    <property type="molecule type" value="Genomic_DNA"/>
</dbReference>
<feature type="transmembrane region" description="Helical" evidence="1">
    <location>
        <begin position="6"/>
        <end position="27"/>
    </location>
</feature>
<reference evidence="2 3" key="1">
    <citation type="submission" date="2019-10" db="EMBL/GenBank/DDBJ databases">
        <authorList>
            <person name="Karimi E."/>
        </authorList>
    </citation>
    <scope>NUCLEOTIDE SEQUENCE [LARGE SCALE GENOMIC DNA]</scope>
    <source>
        <strain evidence="2">Exiguobacterium sp. 9Y</strain>
    </source>
</reference>
<keyword evidence="3" id="KW-1185">Reference proteome</keyword>
<accession>A0A653I1Y3</accession>
<evidence type="ECO:0000313" key="3">
    <source>
        <dbReference type="Proteomes" id="UP000439752"/>
    </source>
</evidence>
<keyword evidence="1" id="KW-0812">Transmembrane</keyword>
<gene>
    <name evidence="2" type="ORF">EXIGUO9Y_10049</name>
</gene>
<organism evidence="2 3">
    <name type="scientific">Exiguobacterium oxidotolerans</name>
    <dbReference type="NCBI Taxonomy" id="223958"/>
    <lineage>
        <taxon>Bacteria</taxon>
        <taxon>Bacillati</taxon>
        <taxon>Bacillota</taxon>
        <taxon>Bacilli</taxon>
        <taxon>Bacillales</taxon>
        <taxon>Bacillales Family XII. Incertae Sedis</taxon>
        <taxon>Exiguobacterium</taxon>
    </lineage>
</organism>
<dbReference type="AlphaFoldDB" id="A0A653I1Y3"/>
<name>A0A653I1Y3_9BACL</name>
<keyword evidence="1" id="KW-1133">Transmembrane helix</keyword>
<proteinExistence type="predicted"/>
<sequence length="109" mass="12204">MPQALIGILGIVGIILLAHHIIMYWHAEPKDRPTLAYRIALLIACLLLISGSDHLISIFYADSLAEFGQRITYIVFIGGALGFAWYFRQQMEQATAKMTARPNETAHFS</sequence>
<feature type="transmembrane region" description="Helical" evidence="1">
    <location>
        <begin position="67"/>
        <end position="87"/>
    </location>
</feature>
<dbReference type="Proteomes" id="UP000439752">
    <property type="component" value="Unassembled WGS sequence"/>
</dbReference>
<dbReference type="RefSeq" id="WP_029331928.1">
    <property type="nucleotide sequence ID" value="NZ_LR732308.1"/>
</dbReference>
<evidence type="ECO:0000313" key="2">
    <source>
        <dbReference type="EMBL" id="VWX32771.1"/>
    </source>
</evidence>
<protein>
    <submittedName>
        <fullName evidence="2">Uncharacterized protein</fullName>
    </submittedName>
</protein>
<feature type="transmembrane region" description="Helical" evidence="1">
    <location>
        <begin position="39"/>
        <end position="61"/>
    </location>
</feature>
<keyword evidence="1" id="KW-0472">Membrane</keyword>
<evidence type="ECO:0000256" key="1">
    <source>
        <dbReference type="SAM" id="Phobius"/>
    </source>
</evidence>